<feature type="compositionally biased region" description="Polar residues" evidence="1">
    <location>
        <begin position="110"/>
        <end position="125"/>
    </location>
</feature>
<accession>A0A427YSR5</accession>
<evidence type="ECO:0000256" key="1">
    <source>
        <dbReference type="SAM" id="MobiDB-lite"/>
    </source>
</evidence>
<evidence type="ECO:0000313" key="3">
    <source>
        <dbReference type="Proteomes" id="UP000279259"/>
    </source>
</evidence>
<name>A0A427YSR5_9TREE</name>
<gene>
    <name evidence="2" type="ORF">EHS25_006773</name>
</gene>
<sequence>MSRSELALMPSSSRSHGGGELAGTTRDSSPANGSNAPVSRFSIDETSEEEDEAKDGESIDYESGDEDEQSDDDEKEDAQEYATALIARTLTIRKFTSNPAMNAGEIVGAGTNTDAGTENSDSGNQEQEKRARRNQVALSACGPSSSGSRQAFEDDQNITETSESDESRSVVSEEQVNNLNEIGVAV</sequence>
<dbReference type="OrthoDB" id="10535181at2759"/>
<feature type="compositionally biased region" description="Polar residues" evidence="1">
    <location>
        <begin position="25"/>
        <end position="37"/>
    </location>
</feature>
<evidence type="ECO:0000313" key="2">
    <source>
        <dbReference type="EMBL" id="RSH94119.1"/>
    </source>
</evidence>
<reference evidence="2 3" key="1">
    <citation type="submission" date="2018-11" db="EMBL/GenBank/DDBJ databases">
        <title>Genome sequence of Saitozyma podzolica DSM 27192.</title>
        <authorList>
            <person name="Aliyu H."/>
            <person name="Gorte O."/>
            <person name="Ochsenreither K."/>
        </authorList>
    </citation>
    <scope>NUCLEOTIDE SEQUENCE [LARGE SCALE GENOMIC DNA]</scope>
    <source>
        <strain evidence="2 3">DSM 27192</strain>
    </source>
</reference>
<organism evidence="2 3">
    <name type="scientific">Saitozyma podzolica</name>
    <dbReference type="NCBI Taxonomy" id="1890683"/>
    <lineage>
        <taxon>Eukaryota</taxon>
        <taxon>Fungi</taxon>
        <taxon>Dikarya</taxon>
        <taxon>Basidiomycota</taxon>
        <taxon>Agaricomycotina</taxon>
        <taxon>Tremellomycetes</taxon>
        <taxon>Tremellales</taxon>
        <taxon>Trimorphomycetaceae</taxon>
        <taxon>Saitozyma</taxon>
    </lineage>
</organism>
<dbReference type="Proteomes" id="UP000279259">
    <property type="component" value="Unassembled WGS sequence"/>
</dbReference>
<feature type="region of interest" description="Disordered" evidence="1">
    <location>
        <begin position="1"/>
        <end position="186"/>
    </location>
</feature>
<feature type="compositionally biased region" description="Acidic residues" evidence="1">
    <location>
        <begin position="45"/>
        <end position="79"/>
    </location>
</feature>
<keyword evidence="3" id="KW-1185">Reference proteome</keyword>
<protein>
    <submittedName>
        <fullName evidence="2">Uncharacterized protein</fullName>
    </submittedName>
</protein>
<dbReference type="AlphaFoldDB" id="A0A427YSR5"/>
<comment type="caution">
    <text evidence="2">The sequence shown here is derived from an EMBL/GenBank/DDBJ whole genome shotgun (WGS) entry which is preliminary data.</text>
</comment>
<proteinExistence type="predicted"/>
<dbReference type="EMBL" id="RSCD01000003">
    <property type="protein sequence ID" value="RSH94119.1"/>
    <property type="molecule type" value="Genomic_DNA"/>
</dbReference>